<dbReference type="Proteomes" id="UP001597344">
    <property type="component" value="Unassembled WGS sequence"/>
</dbReference>
<keyword evidence="1" id="KW-0472">Membrane</keyword>
<feature type="transmembrane region" description="Helical" evidence="1">
    <location>
        <begin position="53"/>
        <end position="72"/>
    </location>
</feature>
<feature type="transmembrane region" description="Helical" evidence="1">
    <location>
        <begin position="193"/>
        <end position="212"/>
    </location>
</feature>
<evidence type="ECO:0000313" key="2">
    <source>
        <dbReference type="EMBL" id="MFD2186482.1"/>
    </source>
</evidence>
<accession>A0ABW5AX50</accession>
<evidence type="ECO:0000313" key="3">
    <source>
        <dbReference type="Proteomes" id="UP001597344"/>
    </source>
</evidence>
<name>A0ABW5AX50_9FLAO</name>
<dbReference type="EMBL" id="JBHUHY010000003">
    <property type="protein sequence ID" value="MFD2186482.1"/>
    <property type="molecule type" value="Genomic_DNA"/>
</dbReference>
<sequence>MGDIIKNIKEFIWDVVGYLIPGFLLILVFNLVFSPSVGIKNEFLIEWTQFNDYLIIVLSYILGYVVYSLTILKVRTQDKILNNLIRRFPKHKNTILNYKSDGWEEKFKNSATFHNAVSFLKENGYKKADEMKINEIRNILMSRNPSMDQKVYTFMFRSSLFDHISTILLIVLFLVIIQFIFSFWNIYFLKTTPQFKIIYVVFLLLIPQLGRCKRIFFPIAKRIPFSNTK</sequence>
<organism evidence="2 3">
    <name type="scientific">Aquimarina celericrescens</name>
    <dbReference type="NCBI Taxonomy" id="1964542"/>
    <lineage>
        <taxon>Bacteria</taxon>
        <taxon>Pseudomonadati</taxon>
        <taxon>Bacteroidota</taxon>
        <taxon>Flavobacteriia</taxon>
        <taxon>Flavobacteriales</taxon>
        <taxon>Flavobacteriaceae</taxon>
        <taxon>Aquimarina</taxon>
    </lineage>
</organism>
<keyword evidence="3" id="KW-1185">Reference proteome</keyword>
<protein>
    <submittedName>
        <fullName evidence="2">Uncharacterized protein</fullName>
    </submittedName>
</protein>
<keyword evidence="1" id="KW-0812">Transmembrane</keyword>
<keyword evidence="1" id="KW-1133">Transmembrane helix</keyword>
<comment type="caution">
    <text evidence="2">The sequence shown here is derived from an EMBL/GenBank/DDBJ whole genome shotgun (WGS) entry which is preliminary data.</text>
</comment>
<evidence type="ECO:0000256" key="1">
    <source>
        <dbReference type="SAM" id="Phobius"/>
    </source>
</evidence>
<feature type="transmembrane region" description="Helical" evidence="1">
    <location>
        <begin position="12"/>
        <end position="33"/>
    </location>
</feature>
<gene>
    <name evidence="2" type="ORF">ACFSJT_06730</name>
</gene>
<reference evidence="3" key="1">
    <citation type="journal article" date="2019" name="Int. J. Syst. Evol. Microbiol.">
        <title>The Global Catalogue of Microorganisms (GCM) 10K type strain sequencing project: providing services to taxonomists for standard genome sequencing and annotation.</title>
        <authorList>
            <consortium name="The Broad Institute Genomics Platform"/>
            <consortium name="The Broad Institute Genome Sequencing Center for Infectious Disease"/>
            <person name="Wu L."/>
            <person name="Ma J."/>
        </authorList>
    </citation>
    <scope>NUCLEOTIDE SEQUENCE [LARGE SCALE GENOMIC DNA]</scope>
    <source>
        <strain evidence="3">DT92</strain>
    </source>
</reference>
<proteinExistence type="predicted"/>
<feature type="transmembrane region" description="Helical" evidence="1">
    <location>
        <begin position="164"/>
        <end position="187"/>
    </location>
</feature>
<dbReference type="RefSeq" id="WP_378319456.1">
    <property type="nucleotide sequence ID" value="NZ_JBHUHY010000003.1"/>
</dbReference>